<comment type="caution">
    <text evidence="2">The sequence shown here is derived from an EMBL/GenBank/DDBJ whole genome shotgun (WGS) entry which is preliminary data.</text>
</comment>
<dbReference type="OrthoDB" id="9802377at2"/>
<feature type="transmembrane region" description="Helical" evidence="1">
    <location>
        <begin position="399"/>
        <end position="420"/>
    </location>
</feature>
<dbReference type="EMBL" id="BASE01000131">
    <property type="protein sequence ID" value="GAM16518.1"/>
    <property type="molecule type" value="Genomic_DNA"/>
</dbReference>
<dbReference type="AlphaFoldDB" id="A0A0A8X9C3"/>
<dbReference type="InterPro" id="IPR013785">
    <property type="entry name" value="Aldolase_TIM"/>
</dbReference>
<keyword evidence="1" id="KW-1133">Transmembrane helix</keyword>
<feature type="transmembrane region" description="Helical" evidence="1">
    <location>
        <begin position="426"/>
        <end position="442"/>
    </location>
</feature>
<dbReference type="Proteomes" id="UP000031014">
    <property type="component" value="Unassembled WGS sequence"/>
</dbReference>
<evidence type="ECO:0000313" key="3">
    <source>
        <dbReference type="Proteomes" id="UP000031014"/>
    </source>
</evidence>
<evidence type="ECO:0008006" key="4">
    <source>
        <dbReference type="Google" id="ProtNLM"/>
    </source>
</evidence>
<feature type="transmembrane region" description="Helical" evidence="1">
    <location>
        <begin position="463"/>
        <end position="494"/>
    </location>
</feature>
<accession>A0A0A8X9C3</accession>
<proteinExistence type="predicted"/>
<keyword evidence="1" id="KW-0812">Transmembrane</keyword>
<dbReference type="Gene3D" id="3.20.20.70">
    <property type="entry name" value="Aldolase class I"/>
    <property type="match status" value="2"/>
</dbReference>
<feature type="transmembrane region" description="Helical" evidence="1">
    <location>
        <begin position="312"/>
        <end position="340"/>
    </location>
</feature>
<reference evidence="2 3" key="1">
    <citation type="submission" date="2013-06" db="EMBL/GenBank/DDBJ databases">
        <title>Whole genome shotgun sequence of Bacillus selenatarsenatis SF-1.</title>
        <authorList>
            <person name="Kuroda M."/>
            <person name="Sei K."/>
            <person name="Yamashita M."/>
            <person name="Ike M."/>
        </authorList>
    </citation>
    <scope>NUCLEOTIDE SEQUENCE [LARGE SCALE GENOMIC DNA]</scope>
    <source>
        <strain evidence="2 3">SF-1</strain>
    </source>
</reference>
<protein>
    <recommendedName>
        <fullName evidence="4">Dihydroorotate dehydrogenase</fullName>
    </recommendedName>
</protein>
<evidence type="ECO:0000313" key="2">
    <source>
        <dbReference type="EMBL" id="GAM16518.1"/>
    </source>
</evidence>
<name>A0A0A8X9C3_MESS1</name>
<feature type="transmembrane region" description="Helical" evidence="1">
    <location>
        <begin position="524"/>
        <end position="545"/>
    </location>
</feature>
<feature type="transmembrane region" description="Helical" evidence="1">
    <location>
        <begin position="579"/>
        <end position="598"/>
    </location>
</feature>
<gene>
    <name evidence="2" type="ORF">SAMD00020551_4731</name>
</gene>
<feature type="transmembrane region" description="Helical" evidence="1">
    <location>
        <begin position="552"/>
        <end position="573"/>
    </location>
</feature>
<evidence type="ECO:0000256" key="1">
    <source>
        <dbReference type="SAM" id="Phobius"/>
    </source>
</evidence>
<dbReference type="SUPFAM" id="SSF51395">
    <property type="entry name" value="FMN-linked oxidoreductases"/>
    <property type="match status" value="1"/>
</dbReference>
<keyword evidence="3" id="KW-1185">Reference proteome</keyword>
<keyword evidence="1" id="KW-0472">Membrane</keyword>
<dbReference type="RefSeq" id="WP_041968110.1">
    <property type="nucleotide sequence ID" value="NZ_BASE01000131.1"/>
</dbReference>
<sequence>MPDWSYHPLFKPWLSILPSNAGREFIHRGMSTIAKFPGGRSFIEFLGHMSPSEKLHRNLFGLHFGSPVGLSGKIDPQLSGIEAFPSLGFGAIEVGPITKFPREPETAASLSKTNDAWILPEYAETIGLIATKNKLTKSRTVPILIRLEEPIDTAEHLKDAGDVFIIEIDLIESIDDLIHIKMVLLYKPVLLAIRHSTVADNLFKLKSASHIADGIMIEEDRILTDGKQVLPLQQTDGMIHALNIIKNEIGLPVVTSGGVAEPADALALFEAGAEQVFLSGGYVASGPGLPKRINEALLDELGDERKELPGWIWYWLFGLFILLGGSLVLFFSFTKVILFYDEAFLQMSRLELMAYNPNLYKFMSHDRMTLAGTMISGGFIYMQLARHGIRYGIHWAKRAFNIGAITGFLGIMLFLGFGYFDWLHGLFWLILLPFYIMGYIKTRSANQSPLSKNRTNHSSWKKAVYGQLMFVILGFSFVLGGIVISTIGATYVFVDTDLNYICMTPDQLSALNEKLIPVIAHDRAGFGSALFSVGLLVLTLSLWGFHEGSAWVWRTFLIGGIPAFTAGIFTHLYIGYIDFIHLLPAYFALALYIGGLWLTKDYFRPKS</sequence>
<organism evidence="2 3">
    <name type="scientific">Mesobacillus selenatarsenatis (strain DSM 18680 / JCM 14380 / FERM P-15431 / SF-1)</name>
    <dbReference type="NCBI Taxonomy" id="1321606"/>
    <lineage>
        <taxon>Bacteria</taxon>
        <taxon>Bacillati</taxon>
        <taxon>Bacillota</taxon>
        <taxon>Bacilli</taxon>
        <taxon>Bacillales</taxon>
        <taxon>Bacillaceae</taxon>
        <taxon>Mesobacillus</taxon>
    </lineage>
</organism>
<dbReference type="STRING" id="1321606.SAMD00020551_4731"/>